<protein>
    <recommendedName>
        <fullName evidence="2">Calcium-binding protein</fullName>
    </recommendedName>
</protein>
<accession>F4MLI6</accession>
<reference evidence="1" key="1">
    <citation type="submission" date="2010-04" db="EMBL/GenBank/DDBJ databases">
        <authorList>
            <person name="Genoscope - CEA"/>
        </authorList>
    </citation>
    <scope>NUCLEOTIDE SEQUENCE</scope>
</reference>
<gene>
    <name evidence="1" type="ORF">S3_861_0021</name>
</gene>
<reference evidence="1" key="2">
    <citation type="journal article" date="2012" name="Environ. Microbiol.">
        <title>Genomic content of uncultured Bacteroidetes from contrasting oceanic provinces in the North Atlantic Ocean.</title>
        <authorList>
            <person name="Gomez-Pereira P.R."/>
            <person name="Schuler M."/>
            <person name="Fuchs B.M."/>
            <person name="Bennke C."/>
            <person name="Teeling H."/>
            <person name="Waldmann J."/>
            <person name="Richter M."/>
            <person name="Barbe V."/>
            <person name="Bataille E."/>
            <person name="Glockner F.O."/>
            <person name="Amann R."/>
        </authorList>
    </citation>
    <scope>NUCLEOTIDE SEQUENCE</scope>
</reference>
<proteinExistence type="predicted"/>
<dbReference type="EMBL" id="FQ032802">
    <property type="protein sequence ID" value="CBL80543.1"/>
    <property type="molecule type" value="Genomic_DNA"/>
</dbReference>
<sequence length="294" mass="32329">MRKLFFISILLSLFSSCNDGDIIITDFNFEASNLNNCGGPGAYVFYNINNSLFAESISLVLETSDILFLESGTVEYVLNGITYAVNYRKYDDDITDDYFCSNIPPTTPNVTIEFLGASGIALLTTIVTKNDEDGIEEDPESNLDTDNDGLLNYFDNDDDGDNVPTLNELGSEFLAGNDEFPLDNDKDGVPDYLDTDDDGDTILTRYEDANGDLDPTNDFTDTSNDPDYLTAAIANSNAIDQYRIHSYQITSDIELVINNLVLVNGSEEITKETMILGNKSGVIDGTISLTPNFN</sequence>
<evidence type="ECO:0008006" key="2">
    <source>
        <dbReference type="Google" id="ProtNLM"/>
    </source>
</evidence>
<dbReference type="PROSITE" id="PS51257">
    <property type="entry name" value="PROKAR_LIPOPROTEIN"/>
    <property type="match status" value="1"/>
</dbReference>
<dbReference type="AlphaFoldDB" id="F4MLI6"/>
<name>F4MLI6_9BACT</name>
<organism evidence="1">
    <name type="scientific">uncultured Flavobacteriia bacterium</name>
    <dbReference type="NCBI Taxonomy" id="212695"/>
    <lineage>
        <taxon>Bacteria</taxon>
        <taxon>Pseudomonadati</taxon>
        <taxon>Bacteroidota</taxon>
        <taxon>Flavobacteriia</taxon>
        <taxon>environmental samples</taxon>
    </lineage>
</organism>
<evidence type="ECO:0000313" key="1">
    <source>
        <dbReference type="EMBL" id="CBL80543.1"/>
    </source>
</evidence>